<dbReference type="InterPro" id="IPR057270">
    <property type="entry name" value="Ycgb-like"/>
</dbReference>
<accession>A0ABT8R9X7</accession>
<keyword evidence="4" id="KW-1185">Reference proteome</keyword>
<dbReference type="EMBL" id="JAUKPO010000009">
    <property type="protein sequence ID" value="MDO1448058.1"/>
    <property type="molecule type" value="Genomic_DNA"/>
</dbReference>
<comment type="caution">
    <text evidence="3">The sequence shown here is derived from an EMBL/GenBank/DDBJ whole genome shotgun (WGS) entry which is preliminary data.</text>
</comment>
<protein>
    <submittedName>
        <fullName evidence="3">SpoVR family protein</fullName>
    </submittedName>
</protein>
<dbReference type="Pfam" id="PF04293">
    <property type="entry name" value="SpoVR"/>
    <property type="match status" value="1"/>
</dbReference>
<organism evidence="3 4">
    <name type="scientific">Rhodocytophaga aerolata</name>
    <dbReference type="NCBI Taxonomy" id="455078"/>
    <lineage>
        <taxon>Bacteria</taxon>
        <taxon>Pseudomonadati</taxon>
        <taxon>Bacteroidota</taxon>
        <taxon>Cytophagia</taxon>
        <taxon>Cytophagales</taxon>
        <taxon>Rhodocytophagaceae</taxon>
        <taxon>Rhodocytophaga</taxon>
    </lineage>
</organism>
<dbReference type="PANTHER" id="PTHR30029">
    <property type="entry name" value="STAGE V SPORULATION PROTEIN R"/>
    <property type="match status" value="1"/>
</dbReference>
<dbReference type="Pfam" id="PF24755">
    <property type="entry name" value="SpoVR_C"/>
    <property type="match status" value="1"/>
</dbReference>
<dbReference type="PANTHER" id="PTHR30029:SF2">
    <property type="entry name" value="STAGE V SPORULATION PROTEIN R"/>
    <property type="match status" value="1"/>
</dbReference>
<gene>
    <name evidence="3" type="ORF">Q0590_17425</name>
</gene>
<evidence type="ECO:0000259" key="1">
    <source>
        <dbReference type="Pfam" id="PF04293"/>
    </source>
</evidence>
<dbReference type="RefSeq" id="WP_302038863.1">
    <property type="nucleotide sequence ID" value="NZ_JAUKPO010000009.1"/>
</dbReference>
<dbReference type="InterPro" id="IPR007390">
    <property type="entry name" value="Spore_V_R"/>
</dbReference>
<dbReference type="InterPro" id="IPR056174">
    <property type="entry name" value="SpoVR_N"/>
</dbReference>
<dbReference type="Proteomes" id="UP001168528">
    <property type="component" value="Unassembled WGS sequence"/>
</dbReference>
<feature type="domain" description="SpoVR protein-like N-terminal" evidence="1">
    <location>
        <begin position="15"/>
        <end position="432"/>
    </location>
</feature>
<feature type="domain" description="SpoVR-like C-terminal" evidence="2">
    <location>
        <begin position="438"/>
        <end position="491"/>
    </location>
</feature>
<evidence type="ECO:0000313" key="3">
    <source>
        <dbReference type="EMBL" id="MDO1448058.1"/>
    </source>
</evidence>
<dbReference type="InterPro" id="IPR057008">
    <property type="entry name" value="SpoVR-like_C"/>
</dbReference>
<evidence type="ECO:0000313" key="4">
    <source>
        <dbReference type="Proteomes" id="UP001168528"/>
    </source>
</evidence>
<name>A0ABT8R9X7_9BACT</name>
<reference evidence="3" key="1">
    <citation type="submission" date="2023-07" db="EMBL/GenBank/DDBJ databases">
        <title>The genome sequence of Rhodocytophaga aerolata KACC 12507.</title>
        <authorList>
            <person name="Zhang X."/>
        </authorList>
    </citation>
    <scope>NUCLEOTIDE SEQUENCE</scope>
    <source>
        <strain evidence="3">KACC 12507</strain>
    </source>
</reference>
<dbReference type="NCBIfam" id="NF008737">
    <property type="entry name" value="PRK11767.1"/>
    <property type="match status" value="1"/>
</dbReference>
<sequence>MNTELYRRLFSNPTWDDQTLEAADEITSKIGRESLKLLTYPNQIEIVTAEQMLDAYSLIGLPTSYPHWKFGKDFVLNQNNYSKGRTALSYEMVINSNPCISYNMENNTTCMMVLVIAHACQGHNAFFANNYMFKDWTAADSIIDYMVFARDFILKCEEEVGHEEVERVLDAAHALMNHGVDKYRKPTKLSARQENERLKNLVNFKRQTYNELWRTVPKPRPIADGQFHRSFKFPEEPEENILYFIEKNAPTLPVWKREIIRIVRKVSQYFYPQGLTKVMNEGFATFVHYHIINEMYDKKLVDDNFMLEFIHSHSSVLYQPEYNSRYFSGLNPYTLGFNIFMDIKRICQNPTQEDKYWFPNLAGKDWLEEIHYAMQNFRDDSFILQYLSPKVIRDMKLFVVADNEDDDDYEVSAIHNERGYRKVRESLSNQYMREFYVPDIQVDRVDLHATSKLHLVHRVINERSLHNEEAKDTLEHIRYLWEFPVQLVSKNKLGINDKIFES</sequence>
<evidence type="ECO:0000259" key="2">
    <source>
        <dbReference type="Pfam" id="PF24755"/>
    </source>
</evidence>
<proteinExistence type="predicted"/>